<dbReference type="GO" id="GO:0031419">
    <property type="term" value="F:cobalamin binding"/>
    <property type="evidence" value="ECO:0007669"/>
    <property type="project" value="InterPro"/>
</dbReference>
<proteinExistence type="predicted"/>
<feature type="domain" description="Methylmalonyl-CoA mutase alpha/beta chain catalytic" evidence="2">
    <location>
        <begin position="2"/>
        <end position="131"/>
    </location>
</feature>
<reference evidence="3 4" key="1">
    <citation type="submission" date="2016-11" db="EMBL/GenBank/DDBJ databases">
        <authorList>
            <person name="Manzoor S."/>
        </authorList>
    </citation>
    <scope>NUCLEOTIDE SEQUENCE [LARGE SCALE GENOMIC DNA]</scope>
    <source>
        <strain evidence="3">Clostridium ultunense strain Esp</strain>
    </source>
</reference>
<dbReference type="EMBL" id="LT669839">
    <property type="protein sequence ID" value="SHD78375.1"/>
    <property type="molecule type" value="Genomic_DNA"/>
</dbReference>
<keyword evidence="3" id="KW-0413">Isomerase</keyword>
<dbReference type="PANTHER" id="PTHR48101:SF1">
    <property type="entry name" value="METHYLMALONYL-COA MUTASE, LARGE SUBUNIT"/>
    <property type="match status" value="1"/>
</dbReference>
<evidence type="ECO:0000256" key="1">
    <source>
        <dbReference type="SAM" id="Coils"/>
    </source>
</evidence>
<keyword evidence="4" id="KW-1185">Reference proteome</keyword>
<name>A0A1M4PS71_9FIRM</name>
<dbReference type="GO" id="GO:0004494">
    <property type="term" value="F:methylmalonyl-CoA mutase activity"/>
    <property type="evidence" value="ECO:0007669"/>
    <property type="project" value="UniProtKB-EC"/>
</dbReference>
<organism evidence="3 4">
    <name type="scientific">[Clostridium] ultunense Esp</name>
    <dbReference type="NCBI Taxonomy" id="1288971"/>
    <lineage>
        <taxon>Bacteria</taxon>
        <taxon>Bacillati</taxon>
        <taxon>Bacillota</taxon>
        <taxon>Tissierellia</taxon>
        <taxon>Tissierellales</taxon>
        <taxon>Tepidimicrobiaceae</taxon>
        <taxon>Schnuerera</taxon>
    </lineage>
</organism>
<dbReference type="InterPro" id="IPR016176">
    <property type="entry name" value="Cbl-dep_enz_cat"/>
</dbReference>
<dbReference type="SUPFAM" id="SSF51703">
    <property type="entry name" value="Cobalamin (vitamin B12)-dependent enzymes"/>
    <property type="match status" value="1"/>
</dbReference>
<gene>
    <name evidence="3" type="ORF">CUESP1_3047</name>
</gene>
<dbReference type="Pfam" id="PF01642">
    <property type="entry name" value="MM_CoA_mutase"/>
    <property type="match status" value="1"/>
</dbReference>
<accession>A0A1M4PS71</accession>
<evidence type="ECO:0000313" key="3">
    <source>
        <dbReference type="EMBL" id="SHD78375.1"/>
    </source>
</evidence>
<feature type="coiled-coil region" evidence="1">
    <location>
        <begin position="68"/>
        <end position="104"/>
    </location>
</feature>
<dbReference type="Proteomes" id="UP000245423">
    <property type="component" value="Chromosome 1"/>
</dbReference>
<evidence type="ECO:0000313" key="4">
    <source>
        <dbReference type="Proteomes" id="UP000245423"/>
    </source>
</evidence>
<protein>
    <submittedName>
        <fullName evidence="3">Methylmalonyl-CoA mutase</fullName>
        <ecNumber evidence="3">5.4.99.2</ecNumber>
    </submittedName>
</protein>
<dbReference type="AlphaFoldDB" id="A0A1M4PS71"/>
<dbReference type="EC" id="5.4.99.2" evidence="3"/>
<evidence type="ECO:0000259" key="2">
    <source>
        <dbReference type="Pfam" id="PF01642"/>
    </source>
</evidence>
<dbReference type="InterPro" id="IPR006099">
    <property type="entry name" value="MeMalonylCoA_mutase_a/b_cat"/>
</dbReference>
<sequence>MNYIKRIDELGGAPKAIEKGYIQKEIQNSAYNYQMEVESEERIVVGVNKFQIEEQEHKDILKVDPEVERLQREKLKRLKEERDNKEVENRLEELKNAAGTDKNLMPYILEAVKVYATLGEICGVLREVFGEYQQSVIL</sequence>
<dbReference type="RefSeq" id="WP_243473914.1">
    <property type="nucleotide sequence ID" value="NZ_LT669839.1"/>
</dbReference>
<dbReference type="PANTHER" id="PTHR48101">
    <property type="entry name" value="METHYLMALONYL-COA MUTASE, MITOCHONDRIAL-RELATED"/>
    <property type="match status" value="1"/>
</dbReference>
<dbReference type="Gene3D" id="3.20.20.240">
    <property type="entry name" value="Methylmalonyl-CoA mutase"/>
    <property type="match status" value="1"/>
</dbReference>
<keyword evidence="1" id="KW-0175">Coiled coil</keyword>